<dbReference type="GO" id="GO:0070063">
    <property type="term" value="F:RNA polymerase binding"/>
    <property type="evidence" value="ECO:0007669"/>
    <property type="project" value="InterPro"/>
</dbReference>
<comment type="similarity">
    <text evidence="1 8 9">Belongs to the GreA/GreB family.</text>
</comment>
<dbReference type="SUPFAM" id="SSF46557">
    <property type="entry name" value="GreA transcript cleavage protein, N-terminal domain"/>
    <property type="match status" value="1"/>
</dbReference>
<comment type="caution">
    <text evidence="12">The sequence shown here is derived from an EMBL/GenBank/DDBJ whole genome shotgun (WGS) entry which is preliminary data.</text>
</comment>
<dbReference type="Gene3D" id="3.10.50.30">
    <property type="entry name" value="Transcription elongation factor, GreA/GreB, C-terminal domain"/>
    <property type="match status" value="1"/>
</dbReference>
<sequence>MSDKESYLTREKFDELEKELGMLKTEKRKEIAESLEYSKSLGDLSENAEYHEARAMQAELEDRIAKLEALLKSAVIVSGEKHGSDIDIGSTVVLQKLGSKDDVVYTIVGSEEADLGLGKISSSSPLGAAVIGKSKGEKISVNTPKGASKYTIVDVK</sequence>
<dbReference type="NCBIfam" id="TIGR01462">
    <property type="entry name" value="greA"/>
    <property type="match status" value="1"/>
</dbReference>
<dbReference type="InterPro" id="IPR006359">
    <property type="entry name" value="Tscrpt_elong_fac_GreA"/>
</dbReference>
<dbReference type="Gene3D" id="1.10.287.180">
    <property type="entry name" value="Transcription elongation factor, GreA/GreB, N-terminal domain"/>
    <property type="match status" value="1"/>
</dbReference>
<evidence type="ECO:0000256" key="5">
    <source>
        <dbReference type="ARBA" id="ARBA00023163"/>
    </source>
</evidence>
<dbReference type="PROSITE" id="PS00829">
    <property type="entry name" value="GREAB_1"/>
    <property type="match status" value="1"/>
</dbReference>
<dbReference type="PANTHER" id="PTHR30437">
    <property type="entry name" value="TRANSCRIPTION ELONGATION FACTOR GREA"/>
    <property type="match status" value="1"/>
</dbReference>
<keyword evidence="8" id="KW-0175">Coiled coil</keyword>
<feature type="domain" description="Transcription elongation factor GreA/GreB N-terminal" evidence="11">
    <location>
        <begin position="7"/>
        <end position="76"/>
    </location>
</feature>
<dbReference type="InterPro" id="IPR028624">
    <property type="entry name" value="Tscrpt_elong_fac_GreA/B"/>
</dbReference>
<evidence type="ECO:0000256" key="6">
    <source>
        <dbReference type="ARBA" id="ARBA00024916"/>
    </source>
</evidence>
<evidence type="ECO:0000313" key="13">
    <source>
        <dbReference type="Proteomes" id="UP000177130"/>
    </source>
</evidence>
<dbReference type="Pfam" id="PF01272">
    <property type="entry name" value="GreA_GreB"/>
    <property type="match status" value="1"/>
</dbReference>
<dbReference type="InterPro" id="IPR001437">
    <property type="entry name" value="Tscrpt_elong_fac_GreA/B_C"/>
</dbReference>
<dbReference type="FunFam" id="1.10.287.180:FF:000001">
    <property type="entry name" value="Transcription elongation factor GreA"/>
    <property type="match status" value="1"/>
</dbReference>
<dbReference type="GO" id="GO:0032784">
    <property type="term" value="P:regulation of DNA-templated transcription elongation"/>
    <property type="evidence" value="ECO:0007669"/>
    <property type="project" value="UniProtKB-UniRule"/>
</dbReference>
<dbReference type="InterPro" id="IPR023459">
    <property type="entry name" value="Tscrpt_elong_fac_GreA/B_fam"/>
</dbReference>
<name>A0A1G2MKQ9_9BACT</name>
<evidence type="ECO:0000256" key="2">
    <source>
        <dbReference type="ARBA" id="ARBA00013729"/>
    </source>
</evidence>
<protein>
    <recommendedName>
        <fullName evidence="2 8">Transcription elongation factor GreA</fullName>
    </recommendedName>
    <alternativeName>
        <fullName evidence="7 8">Transcript cleavage factor GreA</fullName>
    </alternativeName>
</protein>
<dbReference type="PROSITE" id="PS00830">
    <property type="entry name" value="GREAB_2"/>
    <property type="match status" value="1"/>
</dbReference>
<dbReference type="InterPro" id="IPR036953">
    <property type="entry name" value="GreA/GreB_C_sf"/>
</dbReference>
<dbReference type="FunFam" id="3.10.50.30:FF:000001">
    <property type="entry name" value="Transcription elongation factor GreA"/>
    <property type="match status" value="1"/>
</dbReference>
<dbReference type="InterPro" id="IPR018151">
    <property type="entry name" value="TF_GreA/GreB_CS"/>
</dbReference>
<keyword evidence="12" id="KW-0251">Elongation factor</keyword>
<evidence type="ECO:0000256" key="7">
    <source>
        <dbReference type="ARBA" id="ARBA00030776"/>
    </source>
</evidence>
<reference evidence="12 13" key="1">
    <citation type="journal article" date="2016" name="Nat. Commun.">
        <title>Thousands of microbial genomes shed light on interconnected biogeochemical processes in an aquifer system.</title>
        <authorList>
            <person name="Anantharaman K."/>
            <person name="Brown C.T."/>
            <person name="Hug L.A."/>
            <person name="Sharon I."/>
            <person name="Castelle C.J."/>
            <person name="Probst A.J."/>
            <person name="Thomas B.C."/>
            <person name="Singh A."/>
            <person name="Wilkins M.J."/>
            <person name="Karaoz U."/>
            <person name="Brodie E.L."/>
            <person name="Williams K.H."/>
            <person name="Hubbard S.S."/>
            <person name="Banfield J.F."/>
        </authorList>
    </citation>
    <scope>NUCLEOTIDE SEQUENCE [LARGE SCALE GENOMIC DNA]</scope>
</reference>
<evidence type="ECO:0000313" key="12">
    <source>
        <dbReference type="EMBL" id="OHA24453.1"/>
    </source>
</evidence>
<dbReference type="Pfam" id="PF03449">
    <property type="entry name" value="GreA_GreB_N"/>
    <property type="match status" value="1"/>
</dbReference>
<dbReference type="GO" id="GO:0003746">
    <property type="term" value="F:translation elongation factor activity"/>
    <property type="evidence" value="ECO:0007669"/>
    <property type="project" value="UniProtKB-KW"/>
</dbReference>
<proteinExistence type="inferred from homology"/>
<gene>
    <name evidence="8" type="primary">greA</name>
    <name evidence="12" type="ORF">A3C72_04415</name>
</gene>
<keyword evidence="12" id="KW-0648">Protein biosynthesis</keyword>
<dbReference type="EMBL" id="MHRK01000010">
    <property type="protein sequence ID" value="OHA24453.1"/>
    <property type="molecule type" value="Genomic_DNA"/>
</dbReference>
<evidence type="ECO:0000256" key="9">
    <source>
        <dbReference type="RuleBase" id="RU000556"/>
    </source>
</evidence>
<dbReference type="NCBIfam" id="NF001263">
    <property type="entry name" value="PRK00226.1-4"/>
    <property type="match status" value="1"/>
</dbReference>
<evidence type="ECO:0000259" key="11">
    <source>
        <dbReference type="Pfam" id="PF03449"/>
    </source>
</evidence>
<comment type="function">
    <text evidence="6 8 9">Necessary for efficient RNA polymerase transcription elongation past template-encoded arresting sites. The arresting sites in DNA have the property of trapping a certain fraction of elongating RNA polymerases that pass through, resulting in locked ternary complexes. Cleavage of the nascent transcript by cleavage factors such as GreA or GreB allows the resumption of elongation from the new 3'terminus. GreA releases sequences of 2 to 3 nucleotides.</text>
</comment>
<dbReference type="GO" id="GO:0006354">
    <property type="term" value="P:DNA-templated transcription elongation"/>
    <property type="evidence" value="ECO:0007669"/>
    <property type="project" value="TreeGrafter"/>
</dbReference>
<evidence type="ECO:0000256" key="1">
    <source>
        <dbReference type="ARBA" id="ARBA00008213"/>
    </source>
</evidence>
<keyword evidence="4 8" id="KW-0238">DNA-binding</keyword>
<dbReference type="InterPro" id="IPR036805">
    <property type="entry name" value="Tscrpt_elong_fac_GreA/B_N_sf"/>
</dbReference>
<evidence type="ECO:0000256" key="8">
    <source>
        <dbReference type="HAMAP-Rule" id="MF_00105"/>
    </source>
</evidence>
<dbReference type="PIRSF" id="PIRSF006092">
    <property type="entry name" value="GreA_GreB"/>
    <property type="match status" value="1"/>
</dbReference>
<dbReference type="InterPro" id="IPR022691">
    <property type="entry name" value="Tscrpt_elong_fac_GreA/B_N"/>
</dbReference>
<dbReference type="PANTHER" id="PTHR30437:SF4">
    <property type="entry name" value="TRANSCRIPTION ELONGATION FACTOR GREA"/>
    <property type="match status" value="1"/>
</dbReference>
<dbReference type="AlphaFoldDB" id="A0A1G2MKQ9"/>
<accession>A0A1G2MKQ9</accession>
<organism evidence="12 13">
    <name type="scientific">Candidatus Taylorbacteria bacterium RIFCSPHIGHO2_02_FULL_43_32b</name>
    <dbReference type="NCBI Taxonomy" id="1802306"/>
    <lineage>
        <taxon>Bacteria</taxon>
        <taxon>Candidatus Tayloriibacteriota</taxon>
    </lineage>
</organism>
<dbReference type="STRING" id="1802306.A3C72_04415"/>
<keyword evidence="5 8" id="KW-0804">Transcription</keyword>
<feature type="coiled-coil region" evidence="8">
    <location>
        <begin position="13"/>
        <end position="77"/>
    </location>
</feature>
<dbReference type="SUPFAM" id="SSF54534">
    <property type="entry name" value="FKBP-like"/>
    <property type="match status" value="1"/>
</dbReference>
<evidence type="ECO:0000259" key="10">
    <source>
        <dbReference type="Pfam" id="PF01272"/>
    </source>
</evidence>
<evidence type="ECO:0000256" key="3">
    <source>
        <dbReference type="ARBA" id="ARBA00023015"/>
    </source>
</evidence>
<evidence type="ECO:0000256" key="4">
    <source>
        <dbReference type="ARBA" id="ARBA00023125"/>
    </source>
</evidence>
<feature type="domain" description="Transcription elongation factor GreA/GreB C-terminal" evidence="10">
    <location>
        <begin position="85"/>
        <end position="156"/>
    </location>
</feature>
<dbReference type="HAMAP" id="MF_00105">
    <property type="entry name" value="GreA_GreB"/>
    <property type="match status" value="1"/>
</dbReference>
<dbReference type="Proteomes" id="UP000177130">
    <property type="component" value="Unassembled WGS sequence"/>
</dbReference>
<keyword evidence="3 8" id="KW-0805">Transcription regulation</keyword>
<dbReference type="GO" id="GO:0003677">
    <property type="term" value="F:DNA binding"/>
    <property type="evidence" value="ECO:0007669"/>
    <property type="project" value="UniProtKB-UniRule"/>
</dbReference>